<evidence type="ECO:0000256" key="4">
    <source>
        <dbReference type="ARBA" id="ARBA00022884"/>
    </source>
</evidence>
<feature type="compositionally biased region" description="Pro residues" evidence="6">
    <location>
        <begin position="167"/>
        <end position="184"/>
    </location>
</feature>
<sequence length="263" mass="28849">MSPLPPLPKIEGDVDLVLDVYTHHSLRFENAPMNDDYGDTERLAELGAHILDLAVTFHYYSKKPMLTASQIAEHRAQALSPDKLKSWLDAYGLRNKLRFAPGAKDAIGTPEEIRRFFHTYVGALHIRNGMPTIQEWISRLIDPDAEPNALQIPAPGSDMPLGQQTWSPPPLQPPSSPPPLPPFTTPSAGSGVSNLVSLALVNQTAVQRGIAVTYSAEQTGLSHLPTWTVRCYMNGVEQGIGQGKSQKVAKEEAARQAWGRMGW</sequence>
<dbReference type="SUPFAM" id="SSF54768">
    <property type="entry name" value="dsRNA-binding domain-like"/>
    <property type="match status" value="1"/>
</dbReference>
<dbReference type="Proteomes" id="UP000565441">
    <property type="component" value="Unassembled WGS sequence"/>
</dbReference>
<dbReference type="GO" id="GO:0005654">
    <property type="term" value="C:nucleoplasm"/>
    <property type="evidence" value="ECO:0007669"/>
    <property type="project" value="TreeGrafter"/>
</dbReference>
<evidence type="ECO:0000259" key="7">
    <source>
        <dbReference type="PROSITE" id="PS50137"/>
    </source>
</evidence>
<dbReference type="PROSITE" id="PS50137">
    <property type="entry name" value="DS_RBD"/>
    <property type="match status" value="1"/>
</dbReference>
<accession>A0A8H5M8H7</accession>
<dbReference type="InterPro" id="IPR000999">
    <property type="entry name" value="RNase_III_dom"/>
</dbReference>
<organism evidence="9 10">
    <name type="scientific">Tricholomella constricta</name>
    <dbReference type="NCBI Taxonomy" id="117010"/>
    <lineage>
        <taxon>Eukaryota</taxon>
        <taxon>Fungi</taxon>
        <taxon>Dikarya</taxon>
        <taxon>Basidiomycota</taxon>
        <taxon>Agaricomycotina</taxon>
        <taxon>Agaricomycetes</taxon>
        <taxon>Agaricomycetidae</taxon>
        <taxon>Agaricales</taxon>
        <taxon>Tricholomatineae</taxon>
        <taxon>Lyophyllaceae</taxon>
        <taxon>Tricholomella</taxon>
    </lineage>
</organism>
<dbReference type="PANTHER" id="PTHR11207">
    <property type="entry name" value="RIBONUCLEASE III"/>
    <property type="match status" value="1"/>
</dbReference>
<dbReference type="PANTHER" id="PTHR11207:SF0">
    <property type="entry name" value="RIBONUCLEASE 3"/>
    <property type="match status" value="1"/>
</dbReference>
<dbReference type="SMART" id="SM00535">
    <property type="entry name" value="RIBOc"/>
    <property type="match status" value="1"/>
</dbReference>
<comment type="caution">
    <text evidence="9">The sequence shown here is derived from an EMBL/GenBank/DDBJ whole genome shotgun (WGS) entry which is preliminary data.</text>
</comment>
<dbReference type="InterPro" id="IPR036389">
    <property type="entry name" value="RNase_III_sf"/>
</dbReference>
<feature type="domain" description="RNase III" evidence="8">
    <location>
        <begin position="1"/>
        <end position="129"/>
    </location>
</feature>
<dbReference type="Gene3D" id="1.10.1520.10">
    <property type="entry name" value="Ribonuclease III domain"/>
    <property type="match status" value="1"/>
</dbReference>
<evidence type="ECO:0000259" key="8">
    <source>
        <dbReference type="PROSITE" id="PS50142"/>
    </source>
</evidence>
<evidence type="ECO:0000313" key="9">
    <source>
        <dbReference type="EMBL" id="KAF5384773.1"/>
    </source>
</evidence>
<dbReference type="SUPFAM" id="SSF69065">
    <property type="entry name" value="RNase III domain-like"/>
    <property type="match status" value="1"/>
</dbReference>
<dbReference type="Pfam" id="PF00035">
    <property type="entry name" value="dsrm"/>
    <property type="match status" value="1"/>
</dbReference>
<dbReference type="GO" id="GO:0004525">
    <property type="term" value="F:ribonuclease III activity"/>
    <property type="evidence" value="ECO:0007669"/>
    <property type="project" value="InterPro"/>
</dbReference>
<feature type="region of interest" description="Disordered" evidence="6">
    <location>
        <begin position="147"/>
        <end position="188"/>
    </location>
</feature>
<dbReference type="GO" id="GO:0034475">
    <property type="term" value="P:U4 snRNA 3'-end processing"/>
    <property type="evidence" value="ECO:0007669"/>
    <property type="project" value="TreeGrafter"/>
</dbReference>
<evidence type="ECO:0000256" key="5">
    <source>
        <dbReference type="PROSITE-ProRule" id="PRU00266"/>
    </source>
</evidence>
<keyword evidence="2" id="KW-0255">Endonuclease</keyword>
<dbReference type="GO" id="GO:0003723">
    <property type="term" value="F:RNA binding"/>
    <property type="evidence" value="ECO:0007669"/>
    <property type="project" value="UniProtKB-UniRule"/>
</dbReference>
<dbReference type="SMART" id="SM00358">
    <property type="entry name" value="DSRM"/>
    <property type="match status" value="1"/>
</dbReference>
<name>A0A8H5M8H7_9AGAR</name>
<evidence type="ECO:0008006" key="11">
    <source>
        <dbReference type="Google" id="ProtNLM"/>
    </source>
</evidence>
<evidence type="ECO:0000256" key="3">
    <source>
        <dbReference type="ARBA" id="ARBA00022801"/>
    </source>
</evidence>
<dbReference type="AlphaFoldDB" id="A0A8H5M8H7"/>
<dbReference type="GO" id="GO:0006364">
    <property type="term" value="P:rRNA processing"/>
    <property type="evidence" value="ECO:0007669"/>
    <property type="project" value="TreeGrafter"/>
</dbReference>
<gene>
    <name evidence="9" type="ORF">D9615_001262</name>
</gene>
<feature type="domain" description="DRBM" evidence="7">
    <location>
        <begin position="190"/>
        <end position="263"/>
    </location>
</feature>
<dbReference type="Pfam" id="PF00636">
    <property type="entry name" value="Ribonuclease_3"/>
    <property type="match status" value="1"/>
</dbReference>
<dbReference type="OrthoDB" id="3353871at2759"/>
<dbReference type="Gene3D" id="3.30.160.20">
    <property type="match status" value="1"/>
</dbReference>
<keyword evidence="1" id="KW-0540">Nuclease</keyword>
<dbReference type="EMBL" id="JAACJP010000004">
    <property type="protein sequence ID" value="KAF5384773.1"/>
    <property type="molecule type" value="Genomic_DNA"/>
</dbReference>
<protein>
    <recommendedName>
        <fullName evidence="11">DRBM domain-containing protein</fullName>
    </recommendedName>
</protein>
<evidence type="ECO:0000256" key="1">
    <source>
        <dbReference type="ARBA" id="ARBA00022722"/>
    </source>
</evidence>
<evidence type="ECO:0000256" key="2">
    <source>
        <dbReference type="ARBA" id="ARBA00022759"/>
    </source>
</evidence>
<reference evidence="9 10" key="1">
    <citation type="journal article" date="2020" name="ISME J.">
        <title>Uncovering the hidden diversity of litter-decomposition mechanisms in mushroom-forming fungi.</title>
        <authorList>
            <person name="Floudas D."/>
            <person name="Bentzer J."/>
            <person name="Ahren D."/>
            <person name="Johansson T."/>
            <person name="Persson P."/>
            <person name="Tunlid A."/>
        </authorList>
    </citation>
    <scope>NUCLEOTIDE SEQUENCE [LARGE SCALE GENOMIC DNA]</scope>
    <source>
        <strain evidence="9 10">CBS 661.87</strain>
    </source>
</reference>
<keyword evidence="4 5" id="KW-0694">RNA-binding</keyword>
<dbReference type="PROSITE" id="PS50142">
    <property type="entry name" value="RNASE_3_2"/>
    <property type="match status" value="1"/>
</dbReference>
<dbReference type="GO" id="GO:0006369">
    <property type="term" value="P:termination of RNA polymerase II transcription"/>
    <property type="evidence" value="ECO:0007669"/>
    <property type="project" value="TreeGrafter"/>
</dbReference>
<dbReference type="CDD" id="cd00593">
    <property type="entry name" value="RIBOc"/>
    <property type="match status" value="1"/>
</dbReference>
<proteinExistence type="predicted"/>
<dbReference type="InterPro" id="IPR014720">
    <property type="entry name" value="dsRBD_dom"/>
</dbReference>
<keyword evidence="10" id="KW-1185">Reference proteome</keyword>
<keyword evidence="3" id="KW-0378">Hydrolase</keyword>
<evidence type="ECO:0000256" key="6">
    <source>
        <dbReference type="SAM" id="MobiDB-lite"/>
    </source>
</evidence>
<evidence type="ECO:0000313" key="10">
    <source>
        <dbReference type="Proteomes" id="UP000565441"/>
    </source>
</evidence>